<organism evidence="1 2">
    <name type="scientific">Spirosoma pollinicola</name>
    <dbReference type="NCBI Taxonomy" id="2057025"/>
    <lineage>
        <taxon>Bacteria</taxon>
        <taxon>Pseudomonadati</taxon>
        <taxon>Bacteroidota</taxon>
        <taxon>Cytophagia</taxon>
        <taxon>Cytophagales</taxon>
        <taxon>Cytophagaceae</taxon>
        <taxon>Spirosoma</taxon>
    </lineage>
</organism>
<proteinExistence type="predicted"/>
<reference evidence="1 2" key="1">
    <citation type="submission" date="2017-11" db="EMBL/GenBank/DDBJ databases">
        <title>Taxonomic description and genome sequences of Spirosoma HA7 sp. nov., isolated from pollen microhabitat of Corylus avellana.</title>
        <authorList>
            <person name="Ambika Manirajan B."/>
            <person name="Suarez C."/>
            <person name="Ratering S."/>
            <person name="Geissler-Plaum R."/>
            <person name="Cardinale M."/>
            <person name="Sylvia S."/>
        </authorList>
    </citation>
    <scope>NUCLEOTIDE SEQUENCE [LARGE SCALE GENOMIC DNA]</scope>
    <source>
        <strain evidence="1 2">HA7</strain>
    </source>
</reference>
<sequence length="136" mass="14816">MRICALKKREFEHSLEYLAGRPEDGHGLGYPVVNAGFDHVRFATGNLKVVFTLKVGLNQRPVLSNFRRYGGYPFPSDLRRAACRAVLLLGGKLSFGERQPNAAGKQGNIGRGKFLAGNKAARLNGNGFVTVIPAVF</sequence>
<dbReference type="EMBL" id="CP025096">
    <property type="protein sequence ID" value="AUD06928.1"/>
    <property type="molecule type" value="Genomic_DNA"/>
</dbReference>
<dbReference type="KEGG" id="spir:CWM47_36870"/>
<dbReference type="AlphaFoldDB" id="A0A2K8ZAM7"/>
<dbReference type="Proteomes" id="UP000232883">
    <property type="component" value="Chromosome"/>
</dbReference>
<evidence type="ECO:0000313" key="2">
    <source>
        <dbReference type="Proteomes" id="UP000232883"/>
    </source>
</evidence>
<keyword evidence="2" id="KW-1185">Reference proteome</keyword>
<name>A0A2K8ZAM7_9BACT</name>
<protein>
    <submittedName>
        <fullName evidence="1">Uncharacterized protein</fullName>
    </submittedName>
</protein>
<gene>
    <name evidence="1" type="ORF">CWM47_36870</name>
</gene>
<dbReference type="RefSeq" id="WP_100993459.1">
    <property type="nucleotide sequence ID" value="NZ_CP025096.1"/>
</dbReference>
<evidence type="ECO:0000313" key="1">
    <source>
        <dbReference type="EMBL" id="AUD06928.1"/>
    </source>
</evidence>
<accession>A0A2K8ZAM7</accession>